<comment type="caution">
    <text evidence="1">The sequence shown here is derived from an EMBL/GenBank/DDBJ whole genome shotgun (WGS) entry which is preliminary data.</text>
</comment>
<dbReference type="EMBL" id="LTBA01000001">
    <property type="protein sequence ID" value="KYH35816.1"/>
    <property type="molecule type" value="Genomic_DNA"/>
</dbReference>
<dbReference type="STRING" id="1121338.CLTEP_02090"/>
<name>A0A151B7D5_9CLOT</name>
<dbReference type="RefSeq" id="WP_066821203.1">
    <property type="nucleotide sequence ID" value="NZ_LTBA01000001.1"/>
</dbReference>
<gene>
    <name evidence="1" type="ORF">CLTEP_02090</name>
</gene>
<dbReference type="OrthoDB" id="2328079at2"/>
<dbReference type="AlphaFoldDB" id="A0A151B7D5"/>
<protein>
    <submittedName>
        <fullName evidence="1">Uncharacterized protein</fullName>
    </submittedName>
</protein>
<organism evidence="1 2">
    <name type="scientific">Clostridium tepidiprofundi DSM 19306</name>
    <dbReference type="NCBI Taxonomy" id="1121338"/>
    <lineage>
        <taxon>Bacteria</taxon>
        <taxon>Bacillati</taxon>
        <taxon>Bacillota</taxon>
        <taxon>Clostridia</taxon>
        <taxon>Eubacteriales</taxon>
        <taxon>Clostridiaceae</taxon>
        <taxon>Clostridium</taxon>
    </lineage>
</organism>
<reference evidence="1 2" key="1">
    <citation type="submission" date="2016-02" db="EMBL/GenBank/DDBJ databases">
        <title>Genome sequence of Clostridium tepidiprofundi DSM 19306.</title>
        <authorList>
            <person name="Poehlein A."/>
            <person name="Daniel R."/>
        </authorList>
    </citation>
    <scope>NUCLEOTIDE SEQUENCE [LARGE SCALE GENOMIC DNA]</scope>
    <source>
        <strain evidence="1 2">DSM 19306</strain>
    </source>
</reference>
<dbReference type="Proteomes" id="UP000075531">
    <property type="component" value="Unassembled WGS sequence"/>
</dbReference>
<proteinExistence type="predicted"/>
<evidence type="ECO:0000313" key="1">
    <source>
        <dbReference type="EMBL" id="KYH35816.1"/>
    </source>
</evidence>
<sequence length="377" mass="43801">MYLDKNTMVKISNLLNIEEVKSDVNFWMIRTKKGFFYDEFISKEFVALGWNIIDNKVIDYIGTNRTKNKEIKTSIEYKYNSKQGTQILNKCIRFMREIKIGDIIMIPSRRNEEITFAIAGKYFEVDNLNYEKEIEIISRIDNNIDYGTEMICPYKKRRKIKILKKVNGERLNPNLYKVLASYHGISNIDGYAEYILSSIYNIYLWKNRLNAVFNVEKEGDIDAIALSSFIYNSSSLINSFDEGMHVTARVNLNSPGNVILTIQNITNETVNILASHKTLLAIAFIWMLITGGELGPIKFNSLLELIMKFREQNSKLKSDKLDRELKQIQIKKENIELTDEMVKQAEKIKVSSESLQINKDDAKKVINLNSYRDEKDD</sequence>
<accession>A0A151B7D5</accession>
<dbReference type="PATRIC" id="fig|1121338.3.peg.211"/>
<evidence type="ECO:0000313" key="2">
    <source>
        <dbReference type="Proteomes" id="UP000075531"/>
    </source>
</evidence>
<keyword evidence="2" id="KW-1185">Reference proteome</keyword>